<reference evidence="2 3" key="1">
    <citation type="submission" date="2016-11" db="EMBL/GenBank/DDBJ databases">
        <title>Genomic analysis of Caldithrix abyssi and proposal of a novel bacterial phylum Caldithrichaeota.</title>
        <authorList>
            <person name="Kublanov I."/>
            <person name="Sigalova O."/>
            <person name="Gavrilov S."/>
            <person name="Lebedinsky A."/>
            <person name="Ivanova N."/>
            <person name="Daum C."/>
            <person name="Reddy T."/>
            <person name="Klenk H.P."/>
            <person name="Goker M."/>
            <person name="Reva O."/>
            <person name="Miroshnichenko M."/>
            <person name="Kyprides N."/>
            <person name="Woyke T."/>
            <person name="Gelfand M."/>
        </authorList>
    </citation>
    <scope>NUCLEOTIDE SEQUENCE [LARGE SCALE GENOMIC DNA]</scope>
    <source>
        <strain evidence="2 3">LF13</strain>
    </source>
</reference>
<organism evidence="2 3">
    <name type="scientific">Caldithrix abyssi DSM 13497</name>
    <dbReference type="NCBI Taxonomy" id="880073"/>
    <lineage>
        <taxon>Bacteria</taxon>
        <taxon>Pseudomonadati</taxon>
        <taxon>Calditrichota</taxon>
        <taxon>Calditrichia</taxon>
        <taxon>Calditrichales</taxon>
        <taxon>Calditrichaceae</taxon>
        <taxon>Caldithrix</taxon>
    </lineage>
</organism>
<evidence type="ECO:0000313" key="2">
    <source>
        <dbReference type="EMBL" id="APF18523.1"/>
    </source>
</evidence>
<dbReference type="EMBL" id="CP018099">
    <property type="protein sequence ID" value="APF18523.1"/>
    <property type="molecule type" value="Genomic_DNA"/>
</dbReference>
<sequence length="37" mass="4297">MERSFRVLHPLLKKNCPGQRPGQQHILLPSSTFHQTN</sequence>
<gene>
    <name evidence="2" type="ORF">Cabys_1774</name>
</gene>
<evidence type="ECO:0000313" key="3">
    <source>
        <dbReference type="Proteomes" id="UP000183868"/>
    </source>
</evidence>
<dbReference type="AlphaFoldDB" id="A0A1J1C756"/>
<dbReference type="Proteomes" id="UP000183868">
    <property type="component" value="Chromosome"/>
</dbReference>
<accession>A0A1J1C756</accession>
<dbReference type="KEGG" id="caby:Cabys_1774"/>
<feature type="region of interest" description="Disordered" evidence="1">
    <location>
        <begin position="13"/>
        <end position="37"/>
    </location>
</feature>
<proteinExistence type="predicted"/>
<protein>
    <submittedName>
        <fullName evidence="2">Uncharacterized protein</fullName>
    </submittedName>
</protein>
<evidence type="ECO:0000256" key="1">
    <source>
        <dbReference type="SAM" id="MobiDB-lite"/>
    </source>
</evidence>
<name>A0A1J1C756_CALAY</name>